<dbReference type="EMBL" id="ATBP01000132">
    <property type="protein sequence ID" value="ETR72589.1"/>
    <property type="molecule type" value="Genomic_DNA"/>
</dbReference>
<comment type="caution">
    <text evidence="1">The sequence shown here is derived from an EMBL/GenBank/DDBJ whole genome shotgun (WGS) entry which is preliminary data.</text>
</comment>
<gene>
    <name evidence="1" type="ORF">OMM_01596</name>
</gene>
<evidence type="ECO:0008006" key="3">
    <source>
        <dbReference type="Google" id="ProtNLM"/>
    </source>
</evidence>
<reference evidence="2" key="1">
    <citation type="submission" date="2012-11" db="EMBL/GenBank/DDBJ databases">
        <authorList>
            <person name="Lucero-Rivera Y.E."/>
            <person name="Tovar-Ramirez D."/>
        </authorList>
    </citation>
    <scope>NUCLEOTIDE SEQUENCE [LARGE SCALE GENOMIC DNA]</scope>
    <source>
        <strain evidence="2">Araruama</strain>
    </source>
</reference>
<dbReference type="Proteomes" id="UP000189670">
    <property type="component" value="Unassembled WGS sequence"/>
</dbReference>
<evidence type="ECO:0000313" key="1">
    <source>
        <dbReference type="EMBL" id="ETR72589.1"/>
    </source>
</evidence>
<proteinExistence type="predicted"/>
<dbReference type="InterPro" id="IPR029063">
    <property type="entry name" value="SAM-dependent_MTases_sf"/>
</dbReference>
<organism evidence="1 2">
    <name type="scientific">Candidatus Magnetoglobus multicellularis str. Araruama</name>
    <dbReference type="NCBI Taxonomy" id="890399"/>
    <lineage>
        <taxon>Bacteria</taxon>
        <taxon>Pseudomonadati</taxon>
        <taxon>Thermodesulfobacteriota</taxon>
        <taxon>Desulfobacteria</taxon>
        <taxon>Desulfobacterales</taxon>
        <taxon>Desulfobacteraceae</taxon>
        <taxon>Candidatus Magnetoglobus</taxon>
    </lineage>
</organism>
<sequence length="185" mass="20992">MGLIICSKTGAITHNFCRKIKLLDTIELKETNVDLWLALKTCLSLVLNRLADFNSSLCVLNSMGGRGVVHTFGRQALGIVWDYMETNPFNEVGANWQSGLIAFEKNIKQANVFKKIGNSELSNATEHPLPDNSTDIFATDPPYYDAVPYADLSDFFYVWLKRTLKNEYRKLFANSLTKKKEKLFN</sequence>
<accession>A0A1V1PCE5</accession>
<dbReference type="SUPFAM" id="SSF53335">
    <property type="entry name" value="S-adenosyl-L-methionine-dependent methyltransferases"/>
    <property type="match status" value="1"/>
</dbReference>
<name>A0A1V1PCE5_9BACT</name>
<evidence type="ECO:0000313" key="2">
    <source>
        <dbReference type="Proteomes" id="UP000189670"/>
    </source>
</evidence>
<dbReference type="AlphaFoldDB" id="A0A1V1PCE5"/>
<protein>
    <recommendedName>
        <fullName evidence="3">DUF1156 domain-containing protein</fullName>
    </recommendedName>
</protein>